<keyword evidence="3" id="KW-0223">Dioxygenase</keyword>
<evidence type="ECO:0000259" key="8">
    <source>
        <dbReference type="PROSITE" id="PS51471"/>
    </source>
</evidence>
<feature type="domain" description="Fe2OG dioxygenase" evidence="8">
    <location>
        <begin position="311"/>
        <end position="411"/>
    </location>
</feature>
<dbReference type="PANTHER" id="PTHR16557">
    <property type="entry name" value="ALKYLATED DNA REPAIR PROTEIN ALKB-RELATED"/>
    <property type="match status" value="1"/>
</dbReference>
<keyword evidence="5" id="KW-0408">Iron</keyword>
<dbReference type="InterPro" id="IPR037151">
    <property type="entry name" value="AlkB-like_sf"/>
</dbReference>
<comment type="caution">
    <text evidence="9">The sequence shown here is derived from an EMBL/GenBank/DDBJ whole genome shotgun (WGS) entry which is preliminary data.</text>
</comment>
<dbReference type="EMBL" id="BAQP01000100">
    <property type="protein sequence ID" value="GBQ24466.1"/>
    <property type="molecule type" value="Genomic_DNA"/>
</dbReference>
<dbReference type="PROSITE" id="PS51471">
    <property type="entry name" value="FE2OG_OXY"/>
    <property type="match status" value="1"/>
</dbReference>
<feature type="domain" description="N-acetyltransferase" evidence="7">
    <location>
        <begin position="8"/>
        <end position="171"/>
    </location>
</feature>
<dbReference type="InterPro" id="IPR016181">
    <property type="entry name" value="Acyl_CoA_acyltransferase"/>
</dbReference>
<dbReference type="InterPro" id="IPR027450">
    <property type="entry name" value="AlkB-like"/>
</dbReference>
<dbReference type="InterPro" id="IPR000182">
    <property type="entry name" value="GNAT_dom"/>
</dbReference>
<keyword evidence="10" id="KW-1185">Reference proteome</keyword>
<feature type="region of interest" description="Disordered" evidence="6">
    <location>
        <begin position="172"/>
        <end position="198"/>
    </location>
</feature>
<protein>
    <submittedName>
        <fullName evidence="9">DNA repair protein for alkylated DNA</fullName>
    </submittedName>
</protein>
<name>A0ABQ0P6N7_9PROT</name>
<dbReference type="Gene3D" id="3.40.630.30">
    <property type="match status" value="1"/>
</dbReference>
<keyword evidence="2" id="KW-0479">Metal-binding</keyword>
<dbReference type="CDD" id="cd04301">
    <property type="entry name" value="NAT_SF"/>
    <property type="match status" value="1"/>
</dbReference>
<evidence type="ECO:0000256" key="6">
    <source>
        <dbReference type="SAM" id="MobiDB-lite"/>
    </source>
</evidence>
<keyword evidence="4" id="KW-0560">Oxidoreductase</keyword>
<sequence length="411" mass="44401">MPPASPIATIRAAHTTDLPAITAIYAHHVLHGCASFEIDPPSTEDMTRRMDALRARDYPYLVAEQDGALIGYAYAGPYHPRVAYRDTVEDSIYLAPEAAGRGVGTALLGALIAECTARGYRQMMALVGDSANTPSIRLHQRHGFRTVGTLQSVGYKHGRWLDVVLLQRALGSGDRTPPRQALNPKDPDMPRPPPATATLPGLDLQSCMRDRVLGPGAMLLAGRARATATELVALIEAIARSAPFRRMSTPGGRMMSVAMTNCGALGWVSDSRGYRYMSRDPLTDLPWPAIPAAFASLAGQAAAEAGYPDFMPDACLINRYEPGTRLTLHQDRNEHDFSQPIVSVSLGLPARFLWGGLARTDPVQRIPLDHGDIAVWGGATRLAHHGIHPLAEGTNALTGRTRLNLTFRRAA</sequence>
<dbReference type="Gene3D" id="2.60.120.590">
    <property type="entry name" value="Alpha-ketoglutarate-dependent dioxygenase AlkB-like"/>
    <property type="match status" value="1"/>
</dbReference>
<comment type="cofactor">
    <cofactor evidence="1">
        <name>Fe(2+)</name>
        <dbReference type="ChEBI" id="CHEBI:29033"/>
    </cofactor>
</comment>
<dbReference type="PANTHER" id="PTHR16557:SF2">
    <property type="entry name" value="NUCLEIC ACID DIOXYGENASE ALKBH1"/>
    <property type="match status" value="1"/>
</dbReference>
<evidence type="ECO:0000256" key="5">
    <source>
        <dbReference type="ARBA" id="ARBA00023004"/>
    </source>
</evidence>
<evidence type="ECO:0000313" key="10">
    <source>
        <dbReference type="Proteomes" id="UP001060895"/>
    </source>
</evidence>
<dbReference type="SUPFAM" id="SSF51197">
    <property type="entry name" value="Clavaminate synthase-like"/>
    <property type="match status" value="1"/>
</dbReference>
<evidence type="ECO:0000256" key="2">
    <source>
        <dbReference type="ARBA" id="ARBA00022723"/>
    </source>
</evidence>
<dbReference type="Pfam" id="PF13532">
    <property type="entry name" value="2OG-FeII_Oxy_2"/>
    <property type="match status" value="1"/>
</dbReference>
<organism evidence="9 10">
    <name type="scientific">Gluconacetobacter sacchari DSM 12717</name>
    <dbReference type="NCBI Taxonomy" id="1307940"/>
    <lineage>
        <taxon>Bacteria</taxon>
        <taxon>Pseudomonadati</taxon>
        <taxon>Pseudomonadota</taxon>
        <taxon>Alphaproteobacteria</taxon>
        <taxon>Acetobacterales</taxon>
        <taxon>Acetobacteraceae</taxon>
        <taxon>Gluconacetobacter</taxon>
    </lineage>
</organism>
<evidence type="ECO:0000256" key="3">
    <source>
        <dbReference type="ARBA" id="ARBA00022964"/>
    </source>
</evidence>
<proteinExistence type="predicted"/>
<dbReference type="Proteomes" id="UP001060895">
    <property type="component" value="Unassembled WGS sequence"/>
</dbReference>
<dbReference type="Pfam" id="PF00583">
    <property type="entry name" value="Acetyltransf_1"/>
    <property type="match status" value="1"/>
</dbReference>
<dbReference type="PROSITE" id="PS51186">
    <property type="entry name" value="GNAT"/>
    <property type="match status" value="1"/>
</dbReference>
<dbReference type="InterPro" id="IPR004574">
    <property type="entry name" value="Alkb"/>
</dbReference>
<dbReference type="SUPFAM" id="SSF55729">
    <property type="entry name" value="Acyl-CoA N-acyltransferases (Nat)"/>
    <property type="match status" value="1"/>
</dbReference>
<evidence type="ECO:0000256" key="1">
    <source>
        <dbReference type="ARBA" id="ARBA00001954"/>
    </source>
</evidence>
<evidence type="ECO:0000256" key="4">
    <source>
        <dbReference type="ARBA" id="ARBA00023002"/>
    </source>
</evidence>
<dbReference type="InterPro" id="IPR005123">
    <property type="entry name" value="Oxoglu/Fe-dep_dioxygenase_dom"/>
</dbReference>
<evidence type="ECO:0000259" key="7">
    <source>
        <dbReference type="PROSITE" id="PS51186"/>
    </source>
</evidence>
<reference evidence="9" key="1">
    <citation type="submission" date="2013-04" db="EMBL/GenBank/DDBJ databases">
        <title>The genome sequencing project of 58 acetic acid bacteria.</title>
        <authorList>
            <person name="Okamoto-Kainuma A."/>
            <person name="Ishikawa M."/>
            <person name="Umino S."/>
            <person name="Koizumi Y."/>
            <person name="Shiwa Y."/>
            <person name="Yoshikawa H."/>
            <person name="Matsutani M."/>
            <person name="Matsushita K."/>
        </authorList>
    </citation>
    <scope>NUCLEOTIDE SEQUENCE</scope>
    <source>
        <strain evidence="9">DSM 12717</strain>
    </source>
</reference>
<evidence type="ECO:0000313" key="9">
    <source>
        <dbReference type="EMBL" id="GBQ24466.1"/>
    </source>
</evidence>
<gene>
    <name evidence="9" type="ORF">AA12717_1794</name>
</gene>
<accession>A0ABQ0P6N7</accession>
<dbReference type="NCBIfam" id="NF011930">
    <property type="entry name" value="PRK15401.1"/>
    <property type="match status" value="1"/>
</dbReference>